<dbReference type="AlphaFoldDB" id="A0A3M0KSW2"/>
<reference evidence="1 2" key="1">
    <citation type="submission" date="2018-07" db="EMBL/GenBank/DDBJ databases">
        <title>A high quality draft genome assembly of the barn swallow (H. rustica rustica).</title>
        <authorList>
            <person name="Formenti G."/>
            <person name="Chiara M."/>
            <person name="Poveda L."/>
            <person name="Francoijs K.-J."/>
            <person name="Bonisoli-Alquati A."/>
            <person name="Canova L."/>
            <person name="Gianfranceschi L."/>
            <person name="Horner D.S."/>
            <person name="Saino N."/>
        </authorList>
    </citation>
    <scope>NUCLEOTIDE SEQUENCE [LARGE SCALE GENOMIC DNA]</scope>
    <source>
        <strain evidence="1">Chelidonia</strain>
        <tissue evidence="1">Blood</tissue>
    </source>
</reference>
<evidence type="ECO:0000313" key="2">
    <source>
        <dbReference type="Proteomes" id="UP000269221"/>
    </source>
</evidence>
<organism evidence="1 2">
    <name type="scientific">Hirundo rustica rustica</name>
    <dbReference type="NCBI Taxonomy" id="333673"/>
    <lineage>
        <taxon>Eukaryota</taxon>
        <taxon>Metazoa</taxon>
        <taxon>Chordata</taxon>
        <taxon>Craniata</taxon>
        <taxon>Vertebrata</taxon>
        <taxon>Euteleostomi</taxon>
        <taxon>Archelosauria</taxon>
        <taxon>Archosauria</taxon>
        <taxon>Dinosauria</taxon>
        <taxon>Saurischia</taxon>
        <taxon>Theropoda</taxon>
        <taxon>Coelurosauria</taxon>
        <taxon>Aves</taxon>
        <taxon>Neognathae</taxon>
        <taxon>Neoaves</taxon>
        <taxon>Telluraves</taxon>
        <taxon>Australaves</taxon>
        <taxon>Passeriformes</taxon>
        <taxon>Sylvioidea</taxon>
        <taxon>Hirundinidae</taxon>
        <taxon>Hirundo</taxon>
    </lineage>
</organism>
<dbReference type="OrthoDB" id="10581815at2759"/>
<sequence>MWFCWSRDDPVEGSSGGEMGLFFPLEIQSKQAVLVFRLSDFIQMSLKQQVEIPGLRKIQIRGLDNQTQITQLVSRVKRL</sequence>
<proteinExistence type="predicted"/>
<keyword evidence="2" id="KW-1185">Reference proteome</keyword>
<gene>
    <name evidence="1" type="ORF">DUI87_06709</name>
</gene>
<evidence type="ECO:0000313" key="1">
    <source>
        <dbReference type="EMBL" id="RMC16382.1"/>
    </source>
</evidence>
<accession>A0A3M0KSW2</accession>
<protein>
    <submittedName>
        <fullName evidence="1">Uncharacterized protein</fullName>
    </submittedName>
</protein>
<dbReference type="Proteomes" id="UP000269221">
    <property type="component" value="Unassembled WGS sequence"/>
</dbReference>
<dbReference type="EMBL" id="QRBI01000103">
    <property type="protein sequence ID" value="RMC16382.1"/>
    <property type="molecule type" value="Genomic_DNA"/>
</dbReference>
<name>A0A3M0KSW2_HIRRU</name>
<comment type="caution">
    <text evidence="1">The sequence shown here is derived from an EMBL/GenBank/DDBJ whole genome shotgun (WGS) entry which is preliminary data.</text>
</comment>